<reference evidence="2 3" key="1">
    <citation type="submission" date="2020-08" db="EMBL/GenBank/DDBJ databases">
        <title>Sequencing the genomes of 1000 actinobacteria strains.</title>
        <authorList>
            <person name="Klenk H.-P."/>
        </authorList>
    </citation>
    <scope>NUCLEOTIDE SEQUENCE [LARGE SCALE GENOMIC DNA]</scope>
    <source>
        <strain evidence="2 3">DSM 45362</strain>
    </source>
</reference>
<organism evidence="2 3">
    <name type="scientific">Allocatelliglobosispora scoriae</name>
    <dbReference type="NCBI Taxonomy" id="643052"/>
    <lineage>
        <taxon>Bacteria</taxon>
        <taxon>Bacillati</taxon>
        <taxon>Actinomycetota</taxon>
        <taxon>Actinomycetes</taxon>
        <taxon>Micromonosporales</taxon>
        <taxon>Micromonosporaceae</taxon>
        <taxon>Allocatelliglobosispora</taxon>
    </lineage>
</organism>
<dbReference type="Pfam" id="PF00293">
    <property type="entry name" value="NUDIX"/>
    <property type="match status" value="1"/>
</dbReference>
<dbReference type="GO" id="GO:0016853">
    <property type="term" value="F:isomerase activity"/>
    <property type="evidence" value="ECO:0007669"/>
    <property type="project" value="UniProtKB-KW"/>
</dbReference>
<dbReference type="InterPro" id="IPR000086">
    <property type="entry name" value="NUDIX_hydrolase_dom"/>
</dbReference>
<dbReference type="AlphaFoldDB" id="A0A841C627"/>
<protein>
    <submittedName>
        <fullName evidence="2">Isopentenyldiphosphate isomerase</fullName>
    </submittedName>
</protein>
<dbReference type="EMBL" id="JACHMN010000003">
    <property type="protein sequence ID" value="MBB5874532.1"/>
    <property type="molecule type" value="Genomic_DNA"/>
</dbReference>
<dbReference type="Gene3D" id="3.90.79.10">
    <property type="entry name" value="Nucleoside Triphosphate Pyrophosphohydrolase"/>
    <property type="match status" value="1"/>
</dbReference>
<sequence>MPGERLIDAVNRRLGAELGTWAAQARLVLGSVRYEAEMAGVRENEMGPVLRVSAGSTITPHPDEVQAARWVPWQRLVNSAADDQSRSRRGAG</sequence>
<name>A0A841C627_9ACTN</name>
<comment type="caution">
    <text evidence="2">The sequence shown here is derived from an EMBL/GenBank/DDBJ whole genome shotgun (WGS) entry which is preliminary data.</text>
</comment>
<dbReference type="SUPFAM" id="SSF55811">
    <property type="entry name" value="Nudix"/>
    <property type="match status" value="1"/>
</dbReference>
<feature type="domain" description="Nudix hydrolase" evidence="1">
    <location>
        <begin position="2"/>
        <end position="81"/>
    </location>
</feature>
<accession>A0A841C627</accession>
<evidence type="ECO:0000313" key="3">
    <source>
        <dbReference type="Proteomes" id="UP000587527"/>
    </source>
</evidence>
<gene>
    <name evidence="2" type="ORF">F4553_007966</name>
</gene>
<keyword evidence="3" id="KW-1185">Reference proteome</keyword>
<dbReference type="Proteomes" id="UP000587527">
    <property type="component" value="Unassembled WGS sequence"/>
</dbReference>
<proteinExistence type="predicted"/>
<dbReference type="InterPro" id="IPR015797">
    <property type="entry name" value="NUDIX_hydrolase-like_dom_sf"/>
</dbReference>
<keyword evidence="2" id="KW-0413">Isomerase</keyword>
<evidence type="ECO:0000259" key="1">
    <source>
        <dbReference type="Pfam" id="PF00293"/>
    </source>
</evidence>
<evidence type="ECO:0000313" key="2">
    <source>
        <dbReference type="EMBL" id="MBB5874532.1"/>
    </source>
</evidence>